<keyword evidence="3" id="KW-1015">Disulfide bond</keyword>
<dbReference type="InterPro" id="IPR036861">
    <property type="entry name" value="Endochitinase-like_sf"/>
</dbReference>
<feature type="compositionally biased region" description="Low complexity" evidence="4">
    <location>
        <begin position="375"/>
        <end position="388"/>
    </location>
</feature>
<dbReference type="Gene3D" id="3.30.60.10">
    <property type="entry name" value="Endochitinase-like"/>
    <property type="match status" value="2"/>
</dbReference>
<dbReference type="EMBL" id="JBFXLT010000053">
    <property type="protein sequence ID" value="KAL2811859.1"/>
    <property type="molecule type" value="Genomic_DNA"/>
</dbReference>
<dbReference type="SUPFAM" id="SSF57016">
    <property type="entry name" value="Plant lectins/antimicrobial peptides"/>
    <property type="match status" value="2"/>
</dbReference>
<evidence type="ECO:0000256" key="1">
    <source>
        <dbReference type="ARBA" id="ARBA00022669"/>
    </source>
</evidence>
<feature type="compositionally biased region" description="Polar residues" evidence="4">
    <location>
        <begin position="325"/>
        <end position="335"/>
    </location>
</feature>
<evidence type="ECO:0000313" key="7">
    <source>
        <dbReference type="Proteomes" id="UP001610334"/>
    </source>
</evidence>
<feature type="region of interest" description="Disordered" evidence="4">
    <location>
        <begin position="325"/>
        <end position="344"/>
    </location>
</feature>
<feature type="domain" description="Chitin-binding type-1" evidence="5">
    <location>
        <begin position="429"/>
        <end position="496"/>
    </location>
</feature>
<keyword evidence="2" id="KW-0843">Virulence</keyword>
<organism evidence="6 7">
    <name type="scientific">Aspergillus granulosus</name>
    <dbReference type="NCBI Taxonomy" id="176169"/>
    <lineage>
        <taxon>Eukaryota</taxon>
        <taxon>Fungi</taxon>
        <taxon>Dikarya</taxon>
        <taxon>Ascomycota</taxon>
        <taxon>Pezizomycotina</taxon>
        <taxon>Eurotiomycetes</taxon>
        <taxon>Eurotiomycetidae</taxon>
        <taxon>Eurotiales</taxon>
        <taxon>Aspergillaceae</taxon>
        <taxon>Aspergillus</taxon>
        <taxon>Aspergillus subgen. Nidulantes</taxon>
    </lineage>
</organism>
<evidence type="ECO:0000256" key="4">
    <source>
        <dbReference type="SAM" id="MobiDB-lite"/>
    </source>
</evidence>
<name>A0ABR4H9D4_9EURO</name>
<feature type="region of interest" description="Disordered" evidence="4">
    <location>
        <begin position="1"/>
        <end position="22"/>
    </location>
</feature>
<accession>A0ABR4H9D4</accession>
<evidence type="ECO:0000256" key="3">
    <source>
        <dbReference type="PROSITE-ProRule" id="PRU00261"/>
    </source>
</evidence>
<keyword evidence="1 3" id="KW-0147">Chitin-binding</keyword>
<dbReference type="InterPro" id="IPR001002">
    <property type="entry name" value="Chitin-bd_1"/>
</dbReference>
<proteinExistence type="predicted"/>
<dbReference type="SMART" id="SM00270">
    <property type="entry name" value="ChtBD1"/>
    <property type="match status" value="2"/>
</dbReference>
<feature type="region of interest" description="Disordered" evidence="4">
    <location>
        <begin position="372"/>
        <end position="393"/>
    </location>
</feature>
<comment type="caution">
    <text evidence="3">Lacks conserved residue(s) required for the propagation of feature annotation.</text>
</comment>
<evidence type="ECO:0000313" key="6">
    <source>
        <dbReference type="EMBL" id="KAL2811859.1"/>
    </source>
</evidence>
<keyword evidence="7" id="KW-1185">Reference proteome</keyword>
<gene>
    <name evidence="6" type="ORF">BJX63DRAFT_443829</name>
</gene>
<comment type="caution">
    <text evidence="6">The sequence shown here is derived from an EMBL/GenBank/DDBJ whole genome shotgun (WGS) entry which is preliminary data.</text>
</comment>
<reference evidence="6 7" key="1">
    <citation type="submission" date="2024-07" db="EMBL/GenBank/DDBJ databases">
        <title>Section-level genome sequencing and comparative genomics of Aspergillus sections Usti and Cavernicolus.</title>
        <authorList>
            <consortium name="Lawrence Berkeley National Laboratory"/>
            <person name="Nybo J.L."/>
            <person name="Vesth T.C."/>
            <person name="Theobald S."/>
            <person name="Frisvad J.C."/>
            <person name="Larsen T.O."/>
            <person name="Kjaerboelling I."/>
            <person name="Rothschild-Mancinelli K."/>
            <person name="Lyhne E.K."/>
            <person name="Kogle M.E."/>
            <person name="Barry K."/>
            <person name="Clum A."/>
            <person name="Na H."/>
            <person name="Ledsgaard L."/>
            <person name="Lin J."/>
            <person name="Lipzen A."/>
            <person name="Kuo A."/>
            <person name="Riley R."/>
            <person name="Mondo S."/>
            <person name="Labutti K."/>
            <person name="Haridas S."/>
            <person name="Pangalinan J."/>
            <person name="Salamov A.A."/>
            <person name="Simmons B.A."/>
            <person name="Magnuson J.K."/>
            <person name="Chen J."/>
            <person name="Drula E."/>
            <person name="Henrissat B."/>
            <person name="Wiebenga A."/>
            <person name="Lubbers R.J."/>
            <person name="Gomes A.C."/>
            <person name="Makela M.R."/>
            <person name="Stajich J."/>
            <person name="Grigoriev I.V."/>
            <person name="Mortensen U.H."/>
            <person name="De Vries R.P."/>
            <person name="Baker S.E."/>
            <person name="Andersen M.R."/>
        </authorList>
    </citation>
    <scope>NUCLEOTIDE SEQUENCE [LARGE SCALE GENOMIC DNA]</scope>
    <source>
        <strain evidence="6 7">CBS 588.65</strain>
    </source>
</reference>
<evidence type="ECO:0000259" key="5">
    <source>
        <dbReference type="PROSITE" id="PS50941"/>
    </source>
</evidence>
<evidence type="ECO:0000256" key="2">
    <source>
        <dbReference type="ARBA" id="ARBA00023026"/>
    </source>
</evidence>
<dbReference type="PROSITE" id="PS50941">
    <property type="entry name" value="CHIT_BIND_I_2"/>
    <property type="match status" value="1"/>
</dbReference>
<feature type="disulfide bond" evidence="3">
    <location>
        <begin position="462"/>
        <end position="476"/>
    </location>
</feature>
<dbReference type="CDD" id="cd11618">
    <property type="entry name" value="ChtBD1_1"/>
    <property type="match status" value="2"/>
</dbReference>
<protein>
    <recommendedName>
        <fullName evidence="5">Chitin-binding type-1 domain-containing protein</fullName>
    </recommendedName>
</protein>
<feature type="compositionally biased region" description="Pro residues" evidence="4">
    <location>
        <begin position="11"/>
        <end position="20"/>
    </location>
</feature>
<sequence>MIPRTRIYQYPPSPPDPTPTPSDCTGDKCGRRECILFGCDGGCSIFGCGGGCGTRGCIPDCLLRSCGRLGCLLPGGCGNTQGSDGGDSSNECDSPATASACTYLVTSYSAWYLASSSTTTEDTTVTTTPGSPQCSIDPDVSKALSVELAVDVTMINGEQVPIIFAPTNPPDYDGSTFTKTQLGLQETLTVIQTVTVTNTPTTTVTVVVPPSATADCAYWTTSLFYIFEKLKDEEKGCGALTGWDWNERTSTHLSRAYFNLPVLMKAGCVERAIVSAGGPKLSCDYQGHTSILNGKRSMEIKPPARALPLRRQLISETASLPSLLPTTESYTSTENPPLYTPESWGPGNRDFHDYHRGDLKVDIYHGDRVRHNEASTTGTPTSTTTSAIPPTPSNPSTDGLCGAANGGQTCLGSSFGDCCSGSDYCGDTAEYCGTGCQPEFGTYWAHHDPVGAVCEGSAFGDCCSEGGYCGDMNAYCGTGCQEAFGSFTRYPNYQCR</sequence>
<dbReference type="Proteomes" id="UP001610334">
    <property type="component" value="Unassembled WGS sequence"/>
</dbReference>